<dbReference type="PROSITE" id="PS00135">
    <property type="entry name" value="TRYPSIN_SER"/>
    <property type="match status" value="1"/>
</dbReference>
<dbReference type="EMBL" id="JBFDAA010000015">
    <property type="protein sequence ID" value="KAL1117766.1"/>
    <property type="molecule type" value="Genomic_DNA"/>
</dbReference>
<reference evidence="8 9" key="1">
    <citation type="submission" date="2024-07" db="EMBL/GenBank/DDBJ databases">
        <title>Chromosome-level genome assembly of the water stick insect Ranatra chinensis (Heteroptera: Nepidae).</title>
        <authorList>
            <person name="Liu X."/>
        </authorList>
    </citation>
    <scope>NUCLEOTIDE SEQUENCE [LARGE SCALE GENOMIC DNA]</scope>
    <source>
        <strain evidence="8">Cailab_2021Rc</strain>
        <tissue evidence="8">Muscle</tissue>
    </source>
</reference>
<evidence type="ECO:0000256" key="3">
    <source>
        <dbReference type="ARBA" id="ARBA00022825"/>
    </source>
</evidence>
<accession>A0ABD0Y2S3</accession>
<dbReference type="AlphaFoldDB" id="A0ABD0Y2S3"/>
<dbReference type="InterPro" id="IPR018114">
    <property type="entry name" value="TRYPSIN_HIS"/>
</dbReference>
<protein>
    <recommendedName>
        <fullName evidence="7">Peptidase S1 domain-containing protein</fullName>
    </recommendedName>
</protein>
<keyword evidence="3 6" id="KW-0720">Serine protease</keyword>
<dbReference type="InterPro" id="IPR009003">
    <property type="entry name" value="Peptidase_S1_PA"/>
</dbReference>
<evidence type="ECO:0000259" key="7">
    <source>
        <dbReference type="PROSITE" id="PS50240"/>
    </source>
</evidence>
<evidence type="ECO:0000256" key="4">
    <source>
        <dbReference type="ARBA" id="ARBA00023157"/>
    </source>
</evidence>
<evidence type="ECO:0000313" key="8">
    <source>
        <dbReference type="EMBL" id="KAL1117766.1"/>
    </source>
</evidence>
<evidence type="ECO:0000313" key="9">
    <source>
        <dbReference type="Proteomes" id="UP001558652"/>
    </source>
</evidence>
<dbReference type="PANTHER" id="PTHR24264">
    <property type="entry name" value="TRYPSIN-RELATED"/>
    <property type="match status" value="1"/>
</dbReference>
<dbReference type="SUPFAM" id="SSF50494">
    <property type="entry name" value="Trypsin-like serine proteases"/>
    <property type="match status" value="1"/>
</dbReference>
<keyword evidence="1 6" id="KW-0645">Protease</keyword>
<gene>
    <name evidence="8" type="ORF">AAG570_004081</name>
</gene>
<dbReference type="GO" id="GO:0008236">
    <property type="term" value="F:serine-type peptidase activity"/>
    <property type="evidence" value="ECO:0007669"/>
    <property type="project" value="UniProtKB-KW"/>
</dbReference>
<dbReference type="FunFam" id="2.40.10.10:FF:000002">
    <property type="entry name" value="Transmembrane protease serine"/>
    <property type="match status" value="1"/>
</dbReference>
<dbReference type="Pfam" id="PF00089">
    <property type="entry name" value="Trypsin"/>
    <property type="match status" value="1"/>
</dbReference>
<name>A0ABD0Y2S3_9HEMI</name>
<keyword evidence="4" id="KW-1015">Disulfide bond</keyword>
<keyword evidence="2 6" id="KW-0378">Hydrolase</keyword>
<dbReference type="InterPro" id="IPR001314">
    <property type="entry name" value="Peptidase_S1A"/>
</dbReference>
<comment type="similarity">
    <text evidence="5">Belongs to the peptidase S1 family. CLIP subfamily.</text>
</comment>
<dbReference type="PROSITE" id="PS00134">
    <property type="entry name" value="TRYPSIN_HIS"/>
    <property type="match status" value="1"/>
</dbReference>
<dbReference type="InterPro" id="IPR050127">
    <property type="entry name" value="Serine_Proteases_S1"/>
</dbReference>
<dbReference type="PANTHER" id="PTHR24264:SF54">
    <property type="entry name" value="PEPTIDASE S1 DOMAIN-CONTAINING PROTEIN"/>
    <property type="match status" value="1"/>
</dbReference>
<evidence type="ECO:0000256" key="2">
    <source>
        <dbReference type="ARBA" id="ARBA00022801"/>
    </source>
</evidence>
<dbReference type="InterPro" id="IPR001254">
    <property type="entry name" value="Trypsin_dom"/>
</dbReference>
<comment type="caution">
    <text evidence="8">The sequence shown here is derived from an EMBL/GenBank/DDBJ whole genome shotgun (WGS) entry which is preliminary data.</text>
</comment>
<dbReference type="PRINTS" id="PR00722">
    <property type="entry name" value="CHYMOTRYPSIN"/>
</dbReference>
<evidence type="ECO:0000256" key="1">
    <source>
        <dbReference type="ARBA" id="ARBA00022670"/>
    </source>
</evidence>
<sequence length="215" mass="23549">MVSEKFVLSAAHCAETRDLGVARWVRLGELDLSTTLDDEGLQDLVIVSRIVHPEYKWPAIYHDIALFKLRRGAVFTNWVRPVCLHNDPVIPVSTGVATGWGRTDFVGDTSPQLMEVELTLVEGEDCENLLGRSNGTRLPRGLDPEIMLCAGEKEGGKDTCSGDSGGPLVIQEVGKCLTTQVGITSFGRECGKPNSPGVYTRVSYYVPWIESIVWA</sequence>
<dbReference type="InterPro" id="IPR033116">
    <property type="entry name" value="TRYPSIN_SER"/>
</dbReference>
<keyword evidence="9" id="KW-1185">Reference proteome</keyword>
<dbReference type="Proteomes" id="UP001558652">
    <property type="component" value="Unassembled WGS sequence"/>
</dbReference>
<evidence type="ECO:0000256" key="6">
    <source>
        <dbReference type="RuleBase" id="RU363034"/>
    </source>
</evidence>
<dbReference type="SMART" id="SM00020">
    <property type="entry name" value="Tryp_SPc"/>
    <property type="match status" value="1"/>
</dbReference>
<dbReference type="Gene3D" id="2.40.10.10">
    <property type="entry name" value="Trypsin-like serine proteases"/>
    <property type="match status" value="2"/>
</dbReference>
<proteinExistence type="inferred from homology"/>
<dbReference type="PROSITE" id="PS50240">
    <property type="entry name" value="TRYPSIN_DOM"/>
    <property type="match status" value="1"/>
</dbReference>
<evidence type="ECO:0000256" key="5">
    <source>
        <dbReference type="ARBA" id="ARBA00024195"/>
    </source>
</evidence>
<dbReference type="InterPro" id="IPR043504">
    <property type="entry name" value="Peptidase_S1_PA_chymotrypsin"/>
</dbReference>
<dbReference type="CDD" id="cd00190">
    <property type="entry name" value="Tryp_SPc"/>
    <property type="match status" value="1"/>
</dbReference>
<feature type="domain" description="Peptidase S1" evidence="7">
    <location>
        <begin position="1"/>
        <end position="214"/>
    </location>
</feature>
<organism evidence="8 9">
    <name type="scientific">Ranatra chinensis</name>
    <dbReference type="NCBI Taxonomy" id="642074"/>
    <lineage>
        <taxon>Eukaryota</taxon>
        <taxon>Metazoa</taxon>
        <taxon>Ecdysozoa</taxon>
        <taxon>Arthropoda</taxon>
        <taxon>Hexapoda</taxon>
        <taxon>Insecta</taxon>
        <taxon>Pterygota</taxon>
        <taxon>Neoptera</taxon>
        <taxon>Paraneoptera</taxon>
        <taxon>Hemiptera</taxon>
        <taxon>Heteroptera</taxon>
        <taxon>Panheteroptera</taxon>
        <taxon>Nepomorpha</taxon>
        <taxon>Nepidae</taxon>
        <taxon>Ranatrinae</taxon>
        <taxon>Ranatra</taxon>
    </lineage>
</organism>
<dbReference type="GO" id="GO:0006508">
    <property type="term" value="P:proteolysis"/>
    <property type="evidence" value="ECO:0007669"/>
    <property type="project" value="UniProtKB-KW"/>
</dbReference>